<comment type="caution">
    <text evidence="1">The sequence shown here is derived from an EMBL/GenBank/DDBJ whole genome shotgun (WGS) entry which is preliminary data.</text>
</comment>
<reference evidence="1" key="1">
    <citation type="submission" date="2022-04" db="EMBL/GenBank/DDBJ databases">
        <title>Chromosome-scale genome assembly of Holotrichia oblita Faldermann.</title>
        <authorList>
            <person name="Rongchong L."/>
        </authorList>
    </citation>
    <scope>NUCLEOTIDE SEQUENCE</scope>
    <source>
        <strain evidence="1">81SQS9</strain>
    </source>
</reference>
<evidence type="ECO:0000313" key="1">
    <source>
        <dbReference type="EMBL" id="KAI4458826.1"/>
    </source>
</evidence>
<keyword evidence="2" id="KW-1185">Reference proteome</keyword>
<dbReference type="Proteomes" id="UP001056778">
    <property type="component" value="Chromosome 7"/>
</dbReference>
<sequence>MRNKDKLKNRRGDNIYINDDMTKQQREIQGIIRKTAREEMNKGKTEFKIGTWNIQGSNQDADKLHLLREILKQYKIDFCAVQEMKRKEGVTIEIGDYILMTSGCEDAVFGVGIMIHKKWKAKIKKFEPVSSRISLTRVKGKYRNITLINVHAPTEGKDMEDDVGSDHFLVILKLKEEIQSKSMKKHKIGRYDTY</sequence>
<protein>
    <submittedName>
        <fullName evidence="1">Endonuclease/exonuclease/phosphatase superfamily</fullName>
    </submittedName>
</protein>
<keyword evidence="1" id="KW-0378">Hydrolase</keyword>
<gene>
    <name evidence="1" type="ORF">MML48_7g00006826</name>
</gene>
<proteinExistence type="predicted"/>
<keyword evidence="1" id="KW-0255">Endonuclease</keyword>
<organism evidence="1 2">
    <name type="scientific">Holotrichia oblita</name>
    <name type="common">Chafer beetle</name>
    <dbReference type="NCBI Taxonomy" id="644536"/>
    <lineage>
        <taxon>Eukaryota</taxon>
        <taxon>Metazoa</taxon>
        <taxon>Ecdysozoa</taxon>
        <taxon>Arthropoda</taxon>
        <taxon>Hexapoda</taxon>
        <taxon>Insecta</taxon>
        <taxon>Pterygota</taxon>
        <taxon>Neoptera</taxon>
        <taxon>Endopterygota</taxon>
        <taxon>Coleoptera</taxon>
        <taxon>Polyphaga</taxon>
        <taxon>Scarabaeiformia</taxon>
        <taxon>Scarabaeidae</taxon>
        <taxon>Melolonthinae</taxon>
        <taxon>Holotrichia</taxon>
    </lineage>
</organism>
<evidence type="ECO:0000313" key="2">
    <source>
        <dbReference type="Proteomes" id="UP001056778"/>
    </source>
</evidence>
<keyword evidence="1" id="KW-0540">Nuclease</keyword>
<name>A0ACB9SWB2_HOLOL</name>
<dbReference type="EMBL" id="CM043021">
    <property type="protein sequence ID" value="KAI4458826.1"/>
    <property type="molecule type" value="Genomic_DNA"/>
</dbReference>
<accession>A0ACB9SWB2</accession>